<evidence type="ECO:0000313" key="4">
    <source>
        <dbReference type="Proteomes" id="UP000295705"/>
    </source>
</evidence>
<dbReference type="SMART" id="SM00507">
    <property type="entry name" value="HNHc"/>
    <property type="match status" value="1"/>
</dbReference>
<feature type="compositionally biased region" description="Basic and acidic residues" evidence="1">
    <location>
        <begin position="145"/>
        <end position="179"/>
    </location>
</feature>
<feature type="compositionally biased region" description="Pro residues" evidence="1">
    <location>
        <begin position="132"/>
        <end position="144"/>
    </location>
</feature>
<evidence type="ECO:0000313" key="3">
    <source>
        <dbReference type="EMBL" id="TDQ50087.1"/>
    </source>
</evidence>
<feature type="domain" description="HNH nuclease" evidence="2">
    <location>
        <begin position="42"/>
        <end position="94"/>
    </location>
</feature>
<gene>
    <name evidence="3" type="ORF">EV188_11083</name>
</gene>
<accession>A0A4V3D821</accession>
<proteinExistence type="predicted"/>
<name>A0A4V3D821_9PSEU</name>
<dbReference type="Proteomes" id="UP000295705">
    <property type="component" value="Unassembled WGS sequence"/>
</dbReference>
<feature type="compositionally biased region" description="Basic and acidic residues" evidence="1">
    <location>
        <begin position="24"/>
        <end position="40"/>
    </location>
</feature>
<organism evidence="3 4">
    <name type="scientific">Actinomycetospora succinea</name>
    <dbReference type="NCBI Taxonomy" id="663603"/>
    <lineage>
        <taxon>Bacteria</taxon>
        <taxon>Bacillati</taxon>
        <taxon>Actinomycetota</taxon>
        <taxon>Actinomycetes</taxon>
        <taxon>Pseudonocardiales</taxon>
        <taxon>Pseudonocardiaceae</taxon>
        <taxon>Actinomycetospora</taxon>
    </lineage>
</organism>
<dbReference type="AlphaFoldDB" id="A0A4V3D821"/>
<keyword evidence="4" id="KW-1185">Reference proteome</keyword>
<evidence type="ECO:0000256" key="1">
    <source>
        <dbReference type="SAM" id="MobiDB-lite"/>
    </source>
</evidence>
<comment type="caution">
    <text evidence="3">The sequence shown here is derived from an EMBL/GenBank/DDBJ whole genome shotgun (WGS) entry which is preliminary data.</text>
</comment>
<dbReference type="InterPro" id="IPR003615">
    <property type="entry name" value="HNH_nuc"/>
</dbReference>
<protein>
    <recommendedName>
        <fullName evidence="2">HNH nuclease domain-containing protein</fullName>
    </recommendedName>
</protein>
<dbReference type="Gene3D" id="1.10.30.50">
    <property type="match status" value="1"/>
</dbReference>
<reference evidence="3 4" key="1">
    <citation type="submission" date="2019-03" db="EMBL/GenBank/DDBJ databases">
        <title>Genomic Encyclopedia of Type Strains, Phase IV (KMG-IV): sequencing the most valuable type-strain genomes for metagenomic binning, comparative biology and taxonomic classification.</title>
        <authorList>
            <person name="Goeker M."/>
        </authorList>
    </citation>
    <scope>NUCLEOTIDE SEQUENCE [LARGE SCALE GENOMIC DNA]</scope>
    <source>
        <strain evidence="3 4">DSM 45775</strain>
    </source>
</reference>
<feature type="compositionally biased region" description="Basic and acidic residues" evidence="1">
    <location>
        <begin position="119"/>
        <end position="129"/>
    </location>
</feature>
<feature type="compositionally biased region" description="Pro residues" evidence="1">
    <location>
        <begin position="200"/>
        <end position="210"/>
    </location>
</feature>
<feature type="region of interest" description="Disordered" evidence="1">
    <location>
        <begin position="12"/>
        <end position="40"/>
    </location>
</feature>
<dbReference type="EMBL" id="SNYO01000010">
    <property type="protein sequence ID" value="TDQ50087.1"/>
    <property type="molecule type" value="Genomic_DNA"/>
</dbReference>
<sequence length="210" mass="23508">MLLRELQARLPGLAARTRNGPPRGPDDHIHPADARQRRPSAEIDRWVRARDGTCIAPACGRPAHSTDLDHTLDHAAGGPSLSRNLGALCRHHHRAKHDAGWRIAQPEPGHFHITTRAGARYDTRPRRILEPLPQPRPTATPRPLPAHEQHHDDPHADHADHDDLVRSLEPRRPRARRPENPAPRTDAQRASLRRRADPPSAVPDPDPPPF</sequence>
<evidence type="ECO:0000259" key="2">
    <source>
        <dbReference type="SMART" id="SM00507"/>
    </source>
</evidence>
<feature type="region of interest" description="Disordered" evidence="1">
    <location>
        <begin position="108"/>
        <end position="210"/>
    </location>
</feature>
<dbReference type="CDD" id="cd00085">
    <property type="entry name" value="HNHc"/>
    <property type="match status" value="1"/>
</dbReference>